<sequence length="64" mass="7347">MIALDIDLLLSHLFKPIISHQKERTKKSKLWKENQKASITPRDVPRTGGNSLLSQISIQQAFYL</sequence>
<gene>
    <name evidence="1" type="ORF">FKX92_09535</name>
</gene>
<evidence type="ECO:0000313" key="2">
    <source>
        <dbReference type="Proteomes" id="UP000324105"/>
    </source>
</evidence>
<comment type="caution">
    <text evidence="1">The sequence shown here is derived from an EMBL/GenBank/DDBJ whole genome shotgun (WGS) entry which is preliminary data.</text>
</comment>
<dbReference type="AlphaFoldDB" id="A0A5A7ZID0"/>
<dbReference type="Proteomes" id="UP000324105">
    <property type="component" value="Unassembled WGS sequence"/>
</dbReference>
<evidence type="ECO:0000313" key="1">
    <source>
        <dbReference type="EMBL" id="KAA0115460.1"/>
    </source>
</evidence>
<reference evidence="1 2" key="1">
    <citation type="submission" date="2019-06" db="EMBL/GenBank/DDBJ databases">
        <title>Genome sequence and analysis of a MDR-Streptococcus sanguis isolated from throat swab of children with scarlet fever from Hangzhou,China.</title>
        <authorList>
            <person name="Huang Y."/>
            <person name="Xie L."/>
            <person name="Liu W."/>
        </authorList>
    </citation>
    <scope>NUCLEOTIDE SEQUENCE [LARGE SCALE GENOMIC DNA]</scope>
    <source>
        <strain evidence="1 2">S28</strain>
    </source>
</reference>
<organism evidence="1 2">
    <name type="scientific">Streptococcus sanguinis</name>
    <dbReference type="NCBI Taxonomy" id="1305"/>
    <lineage>
        <taxon>Bacteria</taxon>
        <taxon>Bacillati</taxon>
        <taxon>Bacillota</taxon>
        <taxon>Bacilli</taxon>
        <taxon>Lactobacillales</taxon>
        <taxon>Streptococcaceae</taxon>
        <taxon>Streptococcus</taxon>
    </lineage>
</organism>
<name>A0A5A7ZID0_STRSA</name>
<accession>A0A5A7ZID0</accession>
<protein>
    <submittedName>
        <fullName evidence="1">Uncharacterized protein</fullName>
    </submittedName>
</protein>
<dbReference type="EMBL" id="VIBR01000004">
    <property type="protein sequence ID" value="KAA0115460.1"/>
    <property type="molecule type" value="Genomic_DNA"/>
</dbReference>
<proteinExistence type="predicted"/>